<dbReference type="RefSeq" id="WP_172316526.1">
    <property type="nucleotide sequence ID" value="NZ_WOEY01000134.1"/>
</dbReference>
<organism evidence="1 2">
    <name type="scientific">Paraburkholderia solitsugae</name>
    <dbReference type="NCBI Taxonomy" id="2675748"/>
    <lineage>
        <taxon>Bacteria</taxon>
        <taxon>Pseudomonadati</taxon>
        <taxon>Pseudomonadota</taxon>
        <taxon>Betaproteobacteria</taxon>
        <taxon>Burkholderiales</taxon>
        <taxon>Burkholderiaceae</taxon>
        <taxon>Paraburkholderia</taxon>
    </lineage>
</organism>
<evidence type="ECO:0000313" key="2">
    <source>
        <dbReference type="Proteomes" id="UP000652198"/>
    </source>
</evidence>
<accession>A0ABX2C2Q6</accession>
<proteinExistence type="predicted"/>
<protein>
    <submittedName>
        <fullName evidence="1">Uncharacterized protein</fullName>
    </submittedName>
</protein>
<dbReference type="EMBL" id="WOEY01000134">
    <property type="protein sequence ID" value="NPT46420.1"/>
    <property type="molecule type" value="Genomic_DNA"/>
</dbReference>
<dbReference type="Proteomes" id="UP000652198">
    <property type="component" value="Unassembled WGS sequence"/>
</dbReference>
<gene>
    <name evidence="1" type="ORF">GNZ12_34895</name>
</gene>
<comment type="caution">
    <text evidence="1">The sequence shown here is derived from an EMBL/GenBank/DDBJ whole genome shotgun (WGS) entry which is preliminary data.</text>
</comment>
<name>A0ABX2C2Q6_9BURK</name>
<keyword evidence="2" id="KW-1185">Reference proteome</keyword>
<reference evidence="1 2" key="1">
    <citation type="submission" date="2019-11" db="EMBL/GenBank/DDBJ databases">
        <title>Metabolism of dissolved organic matter in forest soils.</title>
        <authorList>
            <person name="Cyle K.T."/>
            <person name="Wilhelm R.C."/>
            <person name="Martinez C.E."/>
        </authorList>
    </citation>
    <scope>NUCLEOTIDE SEQUENCE [LARGE SCALE GENOMIC DNA]</scope>
    <source>
        <strain evidence="1 2">1N</strain>
    </source>
</reference>
<evidence type="ECO:0000313" key="1">
    <source>
        <dbReference type="EMBL" id="NPT46420.1"/>
    </source>
</evidence>
<sequence length="110" mass="12432">MRDLLDVARRPGRSRVAPSDWTTRPNDSVYQVGRTFIPNLFEIISGVPKGARILFFRPGNIRRSNAVYSMYIARYSRNTQESEMNKHLVIAISLDALTSSSAFIDDSATH</sequence>